<evidence type="ECO:0000256" key="1">
    <source>
        <dbReference type="SAM" id="MobiDB-lite"/>
    </source>
</evidence>
<accession>A0A4V3XJE1</accession>
<feature type="transmembrane region" description="Helical" evidence="2">
    <location>
        <begin position="210"/>
        <end position="227"/>
    </location>
</feature>
<evidence type="ECO:0000313" key="3">
    <source>
        <dbReference type="EMBL" id="THH32773.1"/>
    </source>
</evidence>
<keyword evidence="2" id="KW-0472">Membrane</keyword>
<feature type="region of interest" description="Disordered" evidence="1">
    <location>
        <begin position="289"/>
        <end position="323"/>
    </location>
</feature>
<feature type="transmembrane region" description="Helical" evidence="2">
    <location>
        <begin position="111"/>
        <end position="133"/>
    </location>
</feature>
<feature type="transmembrane region" description="Helical" evidence="2">
    <location>
        <begin position="51"/>
        <end position="70"/>
    </location>
</feature>
<keyword evidence="4" id="KW-1185">Reference proteome</keyword>
<organism evidence="3 4">
    <name type="scientific">Antrodiella citrinella</name>
    <dbReference type="NCBI Taxonomy" id="2447956"/>
    <lineage>
        <taxon>Eukaryota</taxon>
        <taxon>Fungi</taxon>
        <taxon>Dikarya</taxon>
        <taxon>Basidiomycota</taxon>
        <taxon>Agaricomycotina</taxon>
        <taxon>Agaricomycetes</taxon>
        <taxon>Polyporales</taxon>
        <taxon>Steccherinaceae</taxon>
        <taxon>Antrodiella</taxon>
    </lineage>
</organism>
<feature type="transmembrane region" description="Helical" evidence="2">
    <location>
        <begin position="12"/>
        <end position="31"/>
    </location>
</feature>
<dbReference type="EMBL" id="SGPM01000015">
    <property type="protein sequence ID" value="THH32773.1"/>
    <property type="molecule type" value="Genomic_DNA"/>
</dbReference>
<evidence type="ECO:0000313" key="4">
    <source>
        <dbReference type="Proteomes" id="UP000308730"/>
    </source>
</evidence>
<keyword evidence="2" id="KW-0812">Transmembrane</keyword>
<proteinExistence type="predicted"/>
<evidence type="ECO:0000256" key="2">
    <source>
        <dbReference type="SAM" id="Phobius"/>
    </source>
</evidence>
<dbReference type="Proteomes" id="UP000308730">
    <property type="component" value="Unassembled WGS sequence"/>
</dbReference>
<gene>
    <name evidence="3" type="ORF">EUX98_g1374</name>
</gene>
<reference evidence="3 4" key="1">
    <citation type="submission" date="2019-02" db="EMBL/GenBank/DDBJ databases">
        <title>Genome sequencing of the rare red list fungi Antrodiella citrinella (Flaviporus citrinellus).</title>
        <authorList>
            <person name="Buettner E."/>
            <person name="Kellner H."/>
        </authorList>
    </citation>
    <scope>NUCLEOTIDE SEQUENCE [LARGE SCALE GENOMIC DNA]</scope>
    <source>
        <strain evidence="3 4">DSM 108506</strain>
    </source>
</reference>
<feature type="transmembrane region" description="Helical" evidence="2">
    <location>
        <begin position="82"/>
        <end position="105"/>
    </location>
</feature>
<name>A0A4V3XJE1_9APHY</name>
<dbReference type="AlphaFoldDB" id="A0A4V3XJE1"/>
<dbReference type="OrthoDB" id="3038990at2759"/>
<sequence>MSIDSDEGTQAARYIVVATTGAWVWDVLVSLASDVQTFSAYRITPPDLGHLLSRMVSACFVCLVLVFNVVAVPDCQSLAKVIGWTGAITFPLQSIPFFFCARAVFLNKPTVVAAFAVLWFGILGGSIASAFFIHGSHIGETSMCVAHLGKPYAAGIVSLALHNTMVFVAVSINLMLYTHEETWSGRVKAYMHRRGISQLSKLLMESGQSYIVPIVALNLAAAVINLIPSMPTSYKIAFIVMDVALQNAVTIRIHRLIKSGVISDHPTTTALDHAAILDLTQASRLPALSTAEHNNRTETHSARSSPKSPSDKPPTPGGNTGVV</sequence>
<protein>
    <submittedName>
        <fullName evidence="3">Uncharacterized protein</fullName>
    </submittedName>
</protein>
<keyword evidence="2" id="KW-1133">Transmembrane helix</keyword>
<feature type="transmembrane region" description="Helical" evidence="2">
    <location>
        <begin position="154"/>
        <end position="177"/>
    </location>
</feature>
<comment type="caution">
    <text evidence="3">The sequence shown here is derived from an EMBL/GenBank/DDBJ whole genome shotgun (WGS) entry which is preliminary data.</text>
</comment>